<proteinExistence type="predicted"/>
<gene>
    <name evidence="1" type="ORF">SAMN05216226_1296</name>
</gene>
<dbReference type="EMBL" id="FNFC01000029">
    <property type="protein sequence ID" value="SDK16515.1"/>
    <property type="molecule type" value="Genomic_DNA"/>
</dbReference>
<name>A0A1G8ZQ98_9EURY</name>
<reference evidence="1 2" key="1">
    <citation type="submission" date="2016-10" db="EMBL/GenBank/DDBJ databases">
        <authorList>
            <person name="de Groot N.N."/>
        </authorList>
    </citation>
    <scope>NUCLEOTIDE SEQUENCE [LARGE SCALE GENOMIC DNA]</scope>
    <source>
        <strain evidence="1 2">IBRC-M10015</strain>
    </source>
</reference>
<dbReference type="AlphaFoldDB" id="A0A1G8ZQ98"/>
<evidence type="ECO:0000313" key="2">
    <source>
        <dbReference type="Proteomes" id="UP000198856"/>
    </source>
</evidence>
<keyword evidence="2" id="KW-1185">Reference proteome</keyword>
<dbReference type="STRING" id="890420.SAMN05216226_1296"/>
<evidence type="ECO:0000313" key="1">
    <source>
        <dbReference type="EMBL" id="SDK16515.1"/>
    </source>
</evidence>
<organism evidence="1 2">
    <name type="scientific">Halovenus aranensis</name>
    <dbReference type="NCBI Taxonomy" id="890420"/>
    <lineage>
        <taxon>Archaea</taxon>
        <taxon>Methanobacteriati</taxon>
        <taxon>Methanobacteriota</taxon>
        <taxon>Stenosarchaea group</taxon>
        <taxon>Halobacteria</taxon>
        <taxon>Halobacteriales</taxon>
        <taxon>Haloarculaceae</taxon>
        <taxon>Halovenus</taxon>
    </lineage>
</organism>
<accession>A0A1G8ZQ98</accession>
<dbReference type="Proteomes" id="UP000198856">
    <property type="component" value="Unassembled WGS sequence"/>
</dbReference>
<protein>
    <submittedName>
        <fullName evidence="1">Uncharacterized protein</fullName>
    </submittedName>
</protein>
<sequence>MLSSNLDTLPTTCIEQINDKTYLIGAAIVG</sequence>